<keyword evidence="1" id="KW-0732">Signal</keyword>
<accession>A0A0C4E7H2</accession>
<organism evidence="3 4">
    <name type="scientific">Magnaporthiopsis poae (strain ATCC 64411 / 73-15)</name>
    <name type="common">Kentucky bluegrass fungus</name>
    <name type="synonym">Magnaporthe poae</name>
    <dbReference type="NCBI Taxonomy" id="644358"/>
    <lineage>
        <taxon>Eukaryota</taxon>
        <taxon>Fungi</taxon>
        <taxon>Dikarya</taxon>
        <taxon>Ascomycota</taxon>
        <taxon>Pezizomycotina</taxon>
        <taxon>Sordariomycetes</taxon>
        <taxon>Sordariomycetidae</taxon>
        <taxon>Magnaporthales</taxon>
        <taxon>Magnaporthaceae</taxon>
        <taxon>Magnaporthiopsis</taxon>
    </lineage>
</organism>
<dbReference type="EMBL" id="ADBL01002057">
    <property type="status" value="NOT_ANNOTATED_CDS"/>
    <property type="molecule type" value="Genomic_DNA"/>
</dbReference>
<feature type="chain" id="PRO_5009385782" evidence="1">
    <location>
        <begin position="29"/>
        <end position="140"/>
    </location>
</feature>
<evidence type="ECO:0000313" key="2">
    <source>
        <dbReference type="EMBL" id="KLU89514.1"/>
    </source>
</evidence>
<reference evidence="3" key="5">
    <citation type="submission" date="2015-06" db="UniProtKB">
        <authorList>
            <consortium name="EnsemblFungi"/>
        </authorList>
    </citation>
    <scope>IDENTIFICATION</scope>
    <source>
        <strain evidence="3">ATCC 64411</strain>
    </source>
</reference>
<reference evidence="3" key="4">
    <citation type="journal article" date="2015" name="G3 (Bethesda)">
        <title>Genome sequences of three phytopathogenic species of the Magnaporthaceae family of fungi.</title>
        <authorList>
            <person name="Okagaki L.H."/>
            <person name="Nunes C.C."/>
            <person name="Sailsbery J."/>
            <person name="Clay B."/>
            <person name="Brown D."/>
            <person name="John T."/>
            <person name="Oh Y."/>
            <person name="Young N."/>
            <person name="Fitzgerald M."/>
            <person name="Haas B.J."/>
            <person name="Zeng Q."/>
            <person name="Young S."/>
            <person name="Adiconis X."/>
            <person name="Fan L."/>
            <person name="Levin J.Z."/>
            <person name="Mitchell T.K."/>
            <person name="Okubara P.A."/>
            <person name="Farman M.L."/>
            <person name="Kohn L.M."/>
            <person name="Birren B."/>
            <person name="Ma L.-J."/>
            <person name="Dean R.A."/>
        </authorList>
    </citation>
    <scope>NUCLEOTIDE SEQUENCE</scope>
    <source>
        <strain evidence="3">ATCC 64411 / 73-15</strain>
    </source>
</reference>
<dbReference type="AlphaFoldDB" id="A0A0C4E7H2"/>
<feature type="signal peptide" evidence="1">
    <location>
        <begin position="1"/>
        <end position="28"/>
    </location>
</feature>
<reference evidence="4" key="2">
    <citation type="submission" date="2010-05" db="EMBL/GenBank/DDBJ databases">
        <title>The genome sequence of Magnaporthe poae strain ATCC 64411.</title>
        <authorList>
            <person name="Ma L.-J."/>
            <person name="Dead R."/>
            <person name="Young S."/>
            <person name="Zeng Q."/>
            <person name="Koehrsen M."/>
            <person name="Alvarado L."/>
            <person name="Berlin A."/>
            <person name="Chapman S.B."/>
            <person name="Chen Z."/>
            <person name="Freedman E."/>
            <person name="Gellesch M."/>
            <person name="Goldberg J."/>
            <person name="Griggs A."/>
            <person name="Gujja S."/>
            <person name="Heilman E.R."/>
            <person name="Heiman D."/>
            <person name="Hepburn T."/>
            <person name="Howarth C."/>
            <person name="Jen D."/>
            <person name="Larson L."/>
            <person name="Mehta T."/>
            <person name="Neiman D."/>
            <person name="Pearson M."/>
            <person name="Roberts A."/>
            <person name="Saif S."/>
            <person name="Shea T."/>
            <person name="Shenoy N."/>
            <person name="Sisk P."/>
            <person name="Stolte C."/>
            <person name="Sykes S."/>
            <person name="Walk T."/>
            <person name="White J."/>
            <person name="Yandava C."/>
            <person name="Haas B."/>
            <person name="Nusbaum C."/>
            <person name="Birren B."/>
        </authorList>
    </citation>
    <scope>NUCLEOTIDE SEQUENCE [LARGE SCALE GENOMIC DNA]</scope>
    <source>
        <strain evidence="4">ATCC 64411 / 73-15</strain>
    </source>
</reference>
<evidence type="ECO:0000313" key="4">
    <source>
        <dbReference type="Proteomes" id="UP000011715"/>
    </source>
</evidence>
<reference evidence="2" key="1">
    <citation type="submission" date="2010-05" db="EMBL/GenBank/DDBJ databases">
        <title>The Genome Sequence of Magnaporthe poae strain ATCC 64411.</title>
        <authorList>
            <consortium name="The Broad Institute Genome Sequencing Platform"/>
            <consortium name="Broad Institute Genome Sequencing Center for Infectious Disease"/>
            <person name="Ma L.-J."/>
            <person name="Dead R."/>
            <person name="Young S."/>
            <person name="Zeng Q."/>
            <person name="Koehrsen M."/>
            <person name="Alvarado L."/>
            <person name="Berlin A."/>
            <person name="Chapman S.B."/>
            <person name="Chen Z."/>
            <person name="Freedman E."/>
            <person name="Gellesch M."/>
            <person name="Goldberg J."/>
            <person name="Griggs A."/>
            <person name="Gujja S."/>
            <person name="Heilman E.R."/>
            <person name="Heiman D."/>
            <person name="Hepburn T."/>
            <person name="Howarth C."/>
            <person name="Jen D."/>
            <person name="Larson L."/>
            <person name="Mehta T."/>
            <person name="Neiman D."/>
            <person name="Pearson M."/>
            <person name="Roberts A."/>
            <person name="Saif S."/>
            <person name="Shea T."/>
            <person name="Shenoy N."/>
            <person name="Sisk P."/>
            <person name="Stolte C."/>
            <person name="Sykes S."/>
            <person name="Walk T."/>
            <person name="White J."/>
            <person name="Yandava C."/>
            <person name="Haas B."/>
            <person name="Nusbaum C."/>
            <person name="Birren B."/>
        </authorList>
    </citation>
    <scope>NUCLEOTIDE SEQUENCE</scope>
    <source>
        <strain evidence="2">ATCC 64411</strain>
    </source>
</reference>
<name>A0A0C4E7H2_MAGP6</name>
<evidence type="ECO:0000256" key="1">
    <source>
        <dbReference type="SAM" id="SignalP"/>
    </source>
</evidence>
<reference evidence="2" key="3">
    <citation type="submission" date="2011-03" db="EMBL/GenBank/DDBJ databases">
        <title>Annotation of Magnaporthe poae ATCC 64411.</title>
        <authorList>
            <person name="Ma L.-J."/>
            <person name="Dead R."/>
            <person name="Young S.K."/>
            <person name="Zeng Q."/>
            <person name="Gargeya S."/>
            <person name="Fitzgerald M."/>
            <person name="Haas B."/>
            <person name="Abouelleil A."/>
            <person name="Alvarado L."/>
            <person name="Arachchi H.M."/>
            <person name="Berlin A."/>
            <person name="Brown A."/>
            <person name="Chapman S.B."/>
            <person name="Chen Z."/>
            <person name="Dunbar C."/>
            <person name="Freedman E."/>
            <person name="Gearin G."/>
            <person name="Gellesch M."/>
            <person name="Goldberg J."/>
            <person name="Griggs A."/>
            <person name="Gujja S."/>
            <person name="Heiman D."/>
            <person name="Howarth C."/>
            <person name="Larson L."/>
            <person name="Lui A."/>
            <person name="MacDonald P.J.P."/>
            <person name="Mehta T."/>
            <person name="Montmayeur A."/>
            <person name="Murphy C."/>
            <person name="Neiman D."/>
            <person name="Pearson M."/>
            <person name="Priest M."/>
            <person name="Roberts A."/>
            <person name="Saif S."/>
            <person name="Shea T."/>
            <person name="Shenoy N."/>
            <person name="Sisk P."/>
            <person name="Stolte C."/>
            <person name="Sykes S."/>
            <person name="Yandava C."/>
            <person name="Wortman J."/>
            <person name="Nusbaum C."/>
            <person name="Birren B."/>
        </authorList>
    </citation>
    <scope>NUCLEOTIDE SEQUENCE</scope>
    <source>
        <strain evidence="2">ATCC 64411</strain>
    </source>
</reference>
<gene>
    <name evidence="2" type="ORF">MAPG_08485</name>
</gene>
<keyword evidence="2" id="KW-0808">Transferase</keyword>
<dbReference type="Proteomes" id="UP000011715">
    <property type="component" value="Unassembled WGS sequence"/>
</dbReference>
<keyword evidence="4" id="KW-1185">Reference proteome</keyword>
<dbReference type="GO" id="GO:0016740">
    <property type="term" value="F:transferase activity"/>
    <property type="evidence" value="ECO:0007669"/>
    <property type="project" value="UniProtKB-KW"/>
</dbReference>
<dbReference type="EnsemblFungi" id="MAPG_08485T0">
    <property type="protein sequence ID" value="MAPG_08485T0"/>
    <property type="gene ID" value="MAPG_08485"/>
</dbReference>
<proteinExistence type="predicted"/>
<evidence type="ECO:0000313" key="3">
    <source>
        <dbReference type="EnsemblFungi" id="MAPG_08485T0"/>
    </source>
</evidence>
<protein>
    <submittedName>
        <fullName evidence="2">Tryptophan dimethylallyltransferase 2</fullName>
    </submittedName>
</protein>
<dbReference type="VEuPathDB" id="FungiDB:MAPG_08485"/>
<sequence>MSALGPLVQLVVQRCGLLLAMLLRESGAYTVDLMSDQLRLRFGTTRARMRTDSLPGATMPPPLPLLKQAAGPGRRMPVEMLAIDNIDPADGAARIKIYLWPGRTAVLRPGSSVTASICNRKGGECISSYFPPSAHADHGP</sequence>
<dbReference type="EMBL" id="GL876973">
    <property type="protein sequence ID" value="KLU89514.1"/>
    <property type="molecule type" value="Genomic_DNA"/>
</dbReference>